<dbReference type="InterPro" id="IPR009057">
    <property type="entry name" value="Homeodomain-like_sf"/>
</dbReference>
<evidence type="ECO:0000313" key="7">
    <source>
        <dbReference type="Proteomes" id="UP000789508"/>
    </source>
</evidence>
<evidence type="ECO:0000259" key="4">
    <source>
        <dbReference type="PROSITE" id="PS50090"/>
    </source>
</evidence>
<protein>
    <submittedName>
        <fullName evidence="6">1152_t:CDS:1</fullName>
    </submittedName>
</protein>
<dbReference type="GO" id="GO:0003700">
    <property type="term" value="F:DNA-binding transcription factor activity"/>
    <property type="evidence" value="ECO:0007669"/>
    <property type="project" value="TreeGrafter"/>
</dbReference>
<keyword evidence="7" id="KW-1185">Reference proteome</keyword>
<dbReference type="SUPFAM" id="SSF46689">
    <property type="entry name" value="Homeodomain-like"/>
    <property type="match status" value="2"/>
</dbReference>
<dbReference type="SMART" id="SM00717">
    <property type="entry name" value="SANT"/>
    <property type="match status" value="3"/>
</dbReference>
<feature type="domain" description="Myb-like" evidence="4">
    <location>
        <begin position="107"/>
        <end position="156"/>
    </location>
</feature>
<gene>
    <name evidence="6" type="ORF">ALEPTO_LOCUS10678</name>
</gene>
<dbReference type="Pfam" id="PF13921">
    <property type="entry name" value="Myb_DNA-bind_6"/>
    <property type="match status" value="1"/>
</dbReference>
<dbReference type="PANTHER" id="PTHR46380">
    <property type="entry name" value="CYCLIN-D-BINDING MYB-LIKE TRANSCRIPTION FACTOR 1"/>
    <property type="match status" value="1"/>
</dbReference>
<keyword evidence="2" id="KW-0238">DNA-binding</keyword>
<proteinExistence type="predicted"/>
<accession>A0A9N9EC37</accession>
<keyword evidence="3" id="KW-0539">Nucleus</keyword>
<organism evidence="6 7">
    <name type="scientific">Ambispora leptoticha</name>
    <dbReference type="NCBI Taxonomy" id="144679"/>
    <lineage>
        <taxon>Eukaryota</taxon>
        <taxon>Fungi</taxon>
        <taxon>Fungi incertae sedis</taxon>
        <taxon>Mucoromycota</taxon>
        <taxon>Glomeromycotina</taxon>
        <taxon>Glomeromycetes</taxon>
        <taxon>Archaeosporales</taxon>
        <taxon>Ambisporaceae</taxon>
        <taxon>Ambispora</taxon>
    </lineage>
</organism>
<evidence type="ECO:0000256" key="2">
    <source>
        <dbReference type="ARBA" id="ARBA00023125"/>
    </source>
</evidence>
<dbReference type="InterPro" id="IPR051651">
    <property type="entry name" value="DMTF1_DNA-bind_reg"/>
</dbReference>
<feature type="domain" description="Myb-like" evidence="4">
    <location>
        <begin position="159"/>
        <end position="219"/>
    </location>
</feature>
<dbReference type="CDD" id="cd00167">
    <property type="entry name" value="SANT"/>
    <property type="match status" value="1"/>
</dbReference>
<dbReference type="Proteomes" id="UP000789508">
    <property type="component" value="Unassembled WGS sequence"/>
</dbReference>
<dbReference type="InterPro" id="IPR001005">
    <property type="entry name" value="SANT/Myb"/>
</dbReference>
<reference evidence="6" key="1">
    <citation type="submission" date="2021-06" db="EMBL/GenBank/DDBJ databases">
        <authorList>
            <person name="Kallberg Y."/>
            <person name="Tangrot J."/>
            <person name="Rosling A."/>
        </authorList>
    </citation>
    <scope>NUCLEOTIDE SEQUENCE</scope>
    <source>
        <strain evidence="6">FL130A</strain>
    </source>
</reference>
<feature type="non-terminal residue" evidence="6">
    <location>
        <position position="296"/>
    </location>
</feature>
<dbReference type="AlphaFoldDB" id="A0A9N9EC37"/>
<comment type="subcellular location">
    <subcellularLocation>
        <location evidence="1">Nucleus</location>
    </subcellularLocation>
</comment>
<dbReference type="GO" id="GO:0005634">
    <property type="term" value="C:nucleus"/>
    <property type="evidence" value="ECO:0007669"/>
    <property type="project" value="UniProtKB-SubCell"/>
</dbReference>
<sequence length="296" mass="35164">MGRVKPQTISAKSAEIITTRWLEPSELKDLGVDYTKGKYSKQEDTLLIQALEEYKIKHALNNQEIYQLIYGKNGKKGKHKDFWKEIGSVLQSRPLKSLTSHVQRMQHPFRNAGKWSPEDDALLKRLFQEHGSNWKIIGELMERTGLACRDRYRDFVEIESTMTRGKWSETEIKKLCDIVDELIKSGQATESSVPWNHVSEKMGFTRSQHQCREKWHRDLLMRYKKEDLKEAPKWTEKDTWTLIKKMWEIDVEDDVDIPWEDLANDPNWGPWAPTYLRRIWNGWRRSKEEYINLHFA</sequence>
<dbReference type="PROSITE" id="PS51294">
    <property type="entry name" value="HTH_MYB"/>
    <property type="match status" value="1"/>
</dbReference>
<dbReference type="Gene3D" id="1.10.10.60">
    <property type="entry name" value="Homeodomain-like"/>
    <property type="match status" value="2"/>
</dbReference>
<dbReference type="OrthoDB" id="39591at2759"/>
<dbReference type="GO" id="GO:0000976">
    <property type="term" value="F:transcription cis-regulatory region binding"/>
    <property type="evidence" value="ECO:0007669"/>
    <property type="project" value="TreeGrafter"/>
</dbReference>
<dbReference type="InterPro" id="IPR017930">
    <property type="entry name" value="Myb_dom"/>
</dbReference>
<evidence type="ECO:0000259" key="5">
    <source>
        <dbReference type="PROSITE" id="PS51294"/>
    </source>
</evidence>
<dbReference type="PROSITE" id="PS50090">
    <property type="entry name" value="MYB_LIKE"/>
    <property type="match status" value="2"/>
</dbReference>
<evidence type="ECO:0000256" key="1">
    <source>
        <dbReference type="ARBA" id="ARBA00004123"/>
    </source>
</evidence>
<feature type="domain" description="HTH myb-type" evidence="5">
    <location>
        <begin position="107"/>
        <end position="160"/>
    </location>
</feature>
<dbReference type="PANTHER" id="PTHR46380:SF2">
    <property type="entry name" value="CYCLIN-D-BINDING MYB-LIKE TRANSCRIPTION FACTOR 1"/>
    <property type="match status" value="1"/>
</dbReference>
<evidence type="ECO:0000256" key="3">
    <source>
        <dbReference type="ARBA" id="ARBA00023242"/>
    </source>
</evidence>
<comment type="caution">
    <text evidence="6">The sequence shown here is derived from an EMBL/GenBank/DDBJ whole genome shotgun (WGS) entry which is preliminary data.</text>
</comment>
<name>A0A9N9EC37_9GLOM</name>
<evidence type="ECO:0000313" key="6">
    <source>
        <dbReference type="EMBL" id="CAG8673789.1"/>
    </source>
</evidence>
<dbReference type="EMBL" id="CAJVPS010012860">
    <property type="protein sequence ID" value="CAG8673789.1"/>
    <property type="molecule type" value="Genomic_DNA"/>
</dbReference>